<dbReference type="Proteomes" id="UP000008467">
    <property type="component" value="Chromosome"/>
</dbReference>
<evidence type="ECO:0000313" key="2">
    <source>
        <dbReference type="EMBL" id="ADZ85169.1"/>
    </source>
</evidence>
<dbReference type="RefSeq" id="WP_013658445.1">
    <property type="nucleotide sequence ID" value="NC_015275.1"/>
</dbReference>
<keyword evidence="1" id="KW-1133">Transmembrane helix</keyword>
<evidence type="ECO:0000313" key="3">
    <source>
        <dbReference type="Proteomes" id="UP000008467"/>
    </source>
</evidence>
<keyword evidence="1" id="KW-0812">Transmembrane</keyword>
<gene>
    <name evidence="2" type="ordered locus">Clole_3485</name>
</gene>
<keyword evidence="1" id="KW-0472">Membrane</keyword>
<proteinExistence type="predicted"/>
<organism evidence="2 3">
    <name type="scientific">Cellulosilyticum lentocellum (strain ATCC 49066 / DSM 5427 / NCIMB 11756 / RHM5)</name>
    <name type="common">Clostridium lentocellum</name>
    <dbReference type="NCBI Taxonomy" id="642492"/>
    <lineage>
        <taxon>Bacteria</taxon>
        <taxon>Bacillati</taxon>
        <taxon>Bacillota</taxon>
        <taxon>Clostridia</taxon>
        <taxon>Lachnospirales</taxon>
        <taxon>Cellulosilyticaceae</taxon>
        <taxon>Cellulosilyticum</taxon>
    </lineage>
</organism>
<dbReference type="AlphaFoldDB" id="F2JSD1"/>
<dbReference type="HOGENOM" id="CLU_080365_2_0_9"/>
<sequence length="237" mass="26002">MNRTDFMKELRAGIVKLPYQEAEAALEYYEEYFEEAGAENEERVLEELGDPRAIAKQIMEDFHNRETENGNEFTAKEPENSYDFSNKGYQTNNDFTSSAGSINLDDIKLQENKESRSSFKSLGSSPLVIILLVIAIPVIVPLLFGAIGVLIGIEVTIFALGIVSFVLSVAGVVCLMAGAATLGGQFMTGLFVIGIALAIFGFALIMGLVTKYANKFVNVFLLGSIKDLITNRSYGRR</sequence>
<accession>F2JSD1</accession>
<evidence type="ECO:0000256" key="1">
    <source>
        <dbReference type="SAM" id="Phobius"/>
    </source>
</evidence>
<dbReference type="KEGG" id="cle:Clole_3485"/>
<dbReference type="eggNOG" id="COG4709">
    <property type="taxonomic scope" value="Bacteria"/>
</dbReference>
<evidence type="ECO:0008006" key="4">
    <source>
        <dbReference type="Google" id="ProtNLM"/>
    </source>
</evidence>
<protein>
    <recommendedName>
        <fullName evidence="4">DUF1700 domain-containing protein</fullName>
    </recommendedName>
</protein>
<name>F2JSD1_CELLD</name>
<feature type="transmembrane region" description="Helical" evidence="1">
    <location>
        <begin position="186"/>
        <end position="206"/>
    </location>
</feature>
<reference evidence="2 3" key="1">
    <citation type="journal article" date="2011" name="J. Bacteriol.">
        <title>Complete genome sequence of the cellulose-degrading bacterium Cellulosilyticum lentocellum.</title>
        <authorList>
            <consortium name="US DOE Joint Genome Institute"/>
            <person name="Miller D.A."/>
            <person name="Suen G."/>
            <person name="Bruce D."/>
            <person name="Copeland A."/>
            <person name="Cheng J.F."/>
            <person name="Detter C."/>
            <person name="Goodwin L.A."/>
            <person name="Han C.S."/>
            <person name="Hauser L.J."/>
            <person name="Land M.L."/>
            <person name="Lapidus A."/>
            <person name="Lucas S."/>
            <person name="Meincke L."/>
            <person name="Pitluck S."/>
            <person name="Tapia R."/>
            <person name="Teshima H."/>
            <person name="Woyke T."/>
            <person name="Fox B.G."/>
            <person name="Angert E.R."/>
            <person name="Currie C.R."/>
        </authorList>
    </citation>
    <scope>NUCLEOTIDE SEQUENCE [LARGE SCALE GENOMIC DNA]</scope>
    <source>
        <strain evidence="3">ATCC 49066 / DSM 5427 / NCIMB 11756 / RHM5</strain>
    </source>
</reference>
<dbReference type="Pfam" id="PF22564">
    <property type="entry name" value="HAAS"/>
    <property type="match status" value="1"/>
</dbReference>
<feature type="transmembrane region" description="Helical" evidence="1">
    <location>
        <begin position="127"/>
        <end position="151"/>
    </location>
</feature>
<dbReference type="STRING" id="642492.Clole_3485"/>
<feature type="transmembrane region" description="Helical" evidence="1">
    <location>
        <begin position="157"/>
        <end position="179"/>
    </location>
</feature>
<dbReference type="EMBL" id="CP002582">
    <property type="protein sequence ID" value="ADZ85169.1"/>
    <property type="molecule type" value="Genomic_DNA"/>
</dbReference>
<keyword evidence="3" id="KW-1185">Reference proteome</keyword>